<comment type="caution">
    <text evidence="1">The sequence shown here is derived from an EMBL/GenBank/DDBJ whole genome shotgun (WGS) entry which is preliminary data.</text>
</comment>
<dbReference type="InterPro" id="IPR009776">
    <property type="entry name" value="Spore_0_M"/>
</dbReference>
<gene>
    <name evidence="1" type="ORF">ACFOVU_23925</name>
</gene>
<accession>A0ABV8FSB4</accession>
<dbReference type="RefSeq" id="WP_378537186.1">
    <property type="nucleotide sequence ID" value="NZ_JBHSBH010000015.1"/>
</dbReference>
<keyword evidence="2" id="KW-1185">Reference proteome</keyword>
<protein>
    <submittedName>
        <fullName evidence="1">Sporulation protein</fullName>
    </submittedName>
</protein>
<dbReference type="PANTHER" id="PTHR40053">
    <property type="entry name" value="SPORULATION-CONTROL PROTEIN SPO0M"/>
    <property type="match status" value="1"/>
</dbReference>
<name>A0ABV8FSB4_9ACTN</name>
<dbReference type="Pfam" id="PF07070">
    <property type="entry name" value="Spo0M"/>
    <property type="match status" value="1"/>
</dbReference>
<reference evidence="2" key="1">
    <citation type="journal article" date="2019" name="Int. J. Syst. Evol. Microbiol.">
        <title>The Global Catalogue of Microorganisms (GCM) 10K type strain sequencing project: providing services to taxonomists for standard genome sequencing and annotation.</title>
        <authorList>
            <consortium name="The Broad Institute Genomics Platform"/>
            <consortium name="The Broad Institute Genome Sequencing Center for Infectious Disease"/>
            <person name="Wu L."/>
            <person name="Ma J."/>
        </authorList>
    </citation>
    <scope>NUCLEOTIDE SEQUENCE [LARGE SCALE GENOMIC DNA]</scope>
    <source>
        <strain evidence="2">TBRC 1826</strain>
    </source>
</reference>
<evidence type="ECO:0000313" key="2">
    <source>
        <dbReference type="Proteomes" id="UP001595847"/>
    </source>
</evidence>
<dbReference type="Proteomes" id="UP001595847">
    <property type="component" value="Unassembled WGS sequence"/>
</dbReference>
<dbReference type="EMBL" id="JBHSBH010000015">
    <property type="protein sequence ID" value="MFC3998990.1"/>
    <property type="molecule type" value="Genomic_DNA"/>
</dbReference>
<organism evidence="1 2">
    <name type="scientific">Nocardiopsis sediminis</name>
    <dbReference type="NCBI Taxonomy" id="1778267"/>
    <lineage>
        <taxon>Bacteria</taxon>
        <taxon>Bacillati</taxon>
        <taxon>Actinomycetota</taxon>
        <taxon>Actinomycetes</taxon>
        <taxon>Streptosporangiales</taxon>
        <taxon>Nocardiopsidaceae</taxon>
        <taxon>Nocardiopsis</taxon>
    </lineage>
</organism>
<dbReference type="PANTHER" id="PTHR40053:SF1">
    <property type="entry name" value="SPORULATION-CONTROL PROTEIN SPO0M"/>
    <property type="match status" value="1"/>
</dbReference>
<sequence>MGIKRLLTRLGWGGATVETVLRDEAVVPGGTIHGRIDIDGGEVDQRIDRLTTGLVVRLQDYSDVEFRRVEAGAAFRVAGGDTVTREFTMDVPWDMPVTVHRGQPLKGMDVGVNTQLHIAAAVDPGDFDPIAIAPLPAQAAVLDALAQMGFDFYSAVVKHGRIADAHAGAGTDRQRSPLFQEIKFYPPSGSRSPLDKLDVTFATDAEATDVILRAETFDGVMADAVKTSTAFTVAHGDATAPDWPALVGGWLATLPARRA</sequence>
<evidence type="ECO:0000313" key="1">
    <source>
        <dbReference type="EMBL" id="MFC3998990.1"/>
    </source>
</evidence>
<proteinExistence type="predicted"/>